<sequence>MHDARAFVMTLFTPVTGKLYNKTGTLPLILAGLAIMGSDTYIMNSLTI</sequence>
<reference evidence="1 2" key="1">
    <citation type="submission" date="2021-01" db="EMBL/GenBank/DDBJ databases">
        <title>Genomic Encyclopedia of Type Strains, Phase IV (KMG-IV): sequencing the most valuable type-strain genomes for metagenomic binning, comparative biology and taxonomic classification.</title>
        <authorList>
            <person name="Goeker M."/>
        </authorList>
    </citation>
    <scope>NUCLEOTIDE SEQUENCE [LARGE SCALE GENOMIC DNA]</scope>
    <source>
        <strain evidence="1 2">DSM 105453</strain>
    </source>
</reference>
<name>A0ABS2R4H7_9BACI</name>
<evidence type="ECO:0000313" key="2">
    <source>
        <dbReference type="Proteomes" id="UP000823485"/>
    </source>
</evidence>
<dbReference type="Proteomes" id="UP000823485">
    <property type="component" value="Unassembled WGS sequence"/>
</dbReference>
<organism evidence="1 2">
    <name type="scientific">Siminovitchia thermophila</name>
    <dbReference type="NCBI Taxonomy" id="1245522"/>
    <lineage>
        <taxon>Bacteria</taxon>
        <taxon>Bacillati</taxon>
        <taxon>Bacillota</taxon>
        <taxon>Bacilli</taxon>
        <taxon>Bacillales</taxon>
        <taxon>Bacillaceae</taxon>
        <taxon>Siminovitchia</taxon>
    </lineage>
</organism>
<dbReference type="EMBL" id="JAFBFH010000002">
    <property type="protein sequence ID" value="MBM7713536.1"/>
    <property type="molecule type" value="Genomic_DNA"/>
</dbReference>
<dbReference type="RefSeq" id="WP_205178404.1">
    <property type="nucleotide sequence ID" value="NZ_JAFBFH010000002.1"/>
</dbReference>
<protein>
    <submittedName>
        <fullName evidence="1">Uncharacterized protein</fullName>
    </submittedName>
</protein>
<evidence type="ECO:0000313" key="1">
    <source>
        <dbReference type="EMBL" id="MBM7713536.1"/>
    </source>
</evidence>
<comment type="caution">
    <text evidence="1">The sequence shown here is derived from an EMBL/GenBank/DDBJ whole genome shotgun (WGS) entry which is preliminary data.</text>
</comment>
<accession>A0ABS2R4H7</accession>
<gene>
    <name evidence="1" type="ORF">JOC94_000504</name>
</gene>
<keyword evidence="2" id="KW-1185">Reference proteome</keyword>
<proteinExistence type="predicted"/>